<dbReference type="RefSeq" id="WP_076703806.1">
    <property type="nucleotide sequence ID" value="NZ_MRDE01000050.1"/>
</dbReference>
<dbReference type="SUPFAM" id="SSF48557">
    <property type="entry name" value="L-aspartase-like"/>
    <property type="match status" value="1"/>
</dbReference>
<feature type="region of interest" description="Disordered" evidence="2">
    <location>
        <begin position="479"/>
        <end position="498"/>
    </location>
</feature>
<dbReference type="EMBL" id="MRDE01000050">
    <property type="protein sequence ID" value="OMH24680.1"/>
    <property type="molecule type" value="Genomic_DNA"/>
</dbReference>
<dbReference type="CDD" id="cd00332">
    <property type="entry name" value="PAL-HAL"/>
    <property type="match status" value="1"/>
</dbReference>
<dbReference type="Gene3D" id="1.20.200.10">
    <property type="entry name" value="Fumarase/aspartase (Central domain)"/>
    <property type="match status" value="1"/>
</dbReference>
<evidence type="ECO:0000256" key="1">
    <source>
        <dbReference type="ARBA" id="ARBA00023239"/>
    </source>
</evidence>
<reference evidence="3 4" key="1">
    <citation type="submission" date="2016-12" db="EMBL/GenBank/DDBJ databases">
        <title>Draft genome of Tersicoccus phoenicis 1P05MA.</title>
        <authorList>
            <person name="Nakajima Y."/>
            <person name="Yoshizawa S."/>
            <person name="Nakamura K."/>
            <person name="Ogura Y."/>
            <person name="Hayashi T."/>
            <person name="Kogure K."/>
        </authorList>
    </citation>
    <scope>NUCLEOTIDE SEQUENCE [LARGE SCALE GENOMIC DNA]</scope>
    <source>
        <strain evidence="3 4">1p05MA</strain>
    </source>
</reference>
<dbReference type="AlphaFoldDB" id="A0A1R1LAW7"/>
<dbReference type="InterPro" id="IPR024083">
    <property type="entry name" value="Fumarase/histidase_N"/>
</dbReference>
<evidence type="ECO:0000256" key="2">
    <source>
        <dbReference type="SAM" id="MobiDB-lite"/>
    </source>
</evidence>
<organism evidence="3 4">
    <name type="scientific">Tersicoccus phoenicis</name>
    <dbReference type="NCBI Taxonomy" id="554083"/>
    <lineage>
        <taxon>Bacteria</taxon>
        <taxon>Bacillati</taxon>
        <taxon>Actinomycetota</taxon>
        <taxon>Actinomycetes</taxon>
        <taxon>Micrococcales</taxon>
        <taxon>Micrococcaceae</taxon>
        <taxon>Tersicoccus</taxon>
    </lineage>
</organism>
<dbReference type="STRING" id="554083.BKD30_07855"/>
<dbReference type="PANTHER" id="PTHR10362">
    <property type="entry name" value="HISTIDINE AMMONIA-LYASE"/>
    <property type="match status" value="1"/>
</dbReference>
<dbReference type="Gene3D" id="1.10.275.10">
    <property type="entry name" value="Fumarase/aspartase (N-terminal domain)"/>
    <property type="match status" value="1"/>
</dbReference>
<proteinExistence type="predicted"/>
<evidence type="ECO:0008006" key="5">
    <source>
        <dbReference type="Google" id="ProtNLM"/>
    </source>
</evidence>
<protein>
    <recommendedName>
        <fullName evidence="5">Phenylalanine ammonia-lyase</fullName>
    </recommendedName>
</protein>
<sequence length="508" mass="51700">MAVTISAAPMSLRELLAVVHGERVHLAPDARGRIAAARAVVDHVLDTGEAVYGLTTQVGHGKDTRVSAEQVTRQQEWLIRSHAGGFGPPLSTSHVRAALAVRLNGIARGGSGASPAVADTLTAMLNAGVHPVLPRIASVGAGDLGQLAWVAQVAVGSGRAEHDGVELPGAEALRRAGIAPLRLEGKDGLALISSNAVSVGAAALVIEHAERTVPAADTAVALSMEATDANPSITLPVVAAAKPYPGQIAAADHLRTELTGSRLLDPDGPHSVQDALSFRVVPQVHGALRDQLAVVAAAVEVELNAASDNPLVDLQSRTMISTGNFHPMVMAIGLDALRIAIAHVGQLSDRRMSHLWEAAMTAVASGGPPSDEPAPGLQLRYAAAAALAELKLLAAPATLDSPPLDLGVEDHATSAPLSVDKTEDALSLLDDLLAIEVLLARDVLTLTGPLPRIGAGARAILHLADDAVAAAGRGEASGVSADDAGAVSSSAGPTPGAVHAALRRRFPA</sequence>
<evidence type="ECO:0000313" key="3">
    <source>
        <dbReference type="EMBL" id="OMH24680.1"/>
    </source>
</evidence>
<comment type="caution">
    <text evidence="3">The sequence shown here is derived from an EMBL/GenBank/DDBJ whole genome shotgun (WGS) entry which is preliminary data.</text>
</comment>
<dbReference type="GO" id="GO:0016841">
    <property type="term" value="F:ammonia-lyase activity"/>
    <property type="evidence" value="ECO:0007669"/>
    <property type="project" value="UniProtKB-ARBA"/>
</dbReference>
<dbReference type="Pfam" id="PF00221">
    <property type="entry name" value="Lyase_aromatic"/>
    <property type="match status" value="1"/>
</dbReference>
<keyword evidence="4" id="KW-1185">Reference proteome</keyword>
<feature type="compositionally biased region" description="Low complexity" evidence="2">
    <location>
        <begin position="479"/>
        <end position="492"/>
    </location>
</feature>
<keyword evidence="1" id="KW-0456">Lyase</keyword>
<dbReference type="InterPro" id="IPR008948">
    <property type="entry name" value="L-Aspartase-like"/>
</dbReference>
<name>A0A1R1LAW7_9MICC</name>
<evidence type="ECO:0000313" key="4">
    <source>
        <dbReference type="Proteomes" id="UP000187085"/>
    </source>
</evidence>
<dbReference type="OrthoDB" id="7285062at2"/>
<accession>A0A1R1LAW7</accession>
<gene>
    <name evidence="3" type="ORF">BKD30_07855</name>
</gene>
<dbReference type="Proteomes" id="UP000187085">
    <property type="component" value="Unassembled WGS sequence"/>
</dbReference>
<dbReference type="InterPro" id="IPR001106">
    <property type="entry name" value="Aromatic_Lyase"/>
</dbReference>